<keyword evidence="5 8" id="KW-0677">Repeat</keyword>
<dbReference type="EMBL" id="JAAEDH010000013">
    <property type="protein sequence ID" value="MBR0655936.1"/>
    <property type="molecule type" value="Genomic_DNA"/>
</dbReference>
<dbReference type="GO" id="GO:0016020">
    <property type="term" value="C:membrane"/>
    <property type="evidence" value="ECO:0007669"/>
    <property type="project" value="GOC"/>
</dbReference>
<comment type="similarity">
    <text evidence="8">Belongs to the transferase hexapeptide repeat family. LpxA subfamily.</text>
</comment>
<keyword evidence="2 8" id="KW-0444">Lipid biosynthesis</keyword>
<name>A0AAF1JX88_9PROT</name>
<reference evidence="10" key="1">
    <citation type="submission" date="2020-01" db="EMBL/GenBank/DDBJ databases">
        <authorList>
            <person name="Rat A."/>
        </authorList>
    </citation>
    <scope>NUCLEOTIDE SEQUENCE</scope>
    <source>
        <strain evidence="10">LMG 28251</strain>
    </source>
</reference>
<sequence>MPIHPSAIIAPGARIADGATIGPFCTVGPDVSLADGVELVSHVAVDGHTELGEGVRVFPFATIGLAPQDLKYKGEPTRCIIGARTLVREGATIHRGSVGGVGVTTIGPDCMIMATAHVGHDSTLARNVILANDVMLGGHVTIGDTVFVGGGTAIHQFVRIGRHAVIGGMSGVEADVIPYGSAMGNRARHIGLNLIGLKRRGYSRPQIHALRALFRLLFREPGIFADRLVIAAERFAGDAQVAEVLAFIAAPTKRGLCKAGRDPITEEEDEAAGG</sequence>
<accession>A0AAF1JX88</accession>
<dbReference type="EC" id="2.3.1.129" evidence="8"/>
<evidence type="ECO:0000259" key="9">
    <source>
        <dbReference type="Pfam" id="PF13720"/>
    </source>
</evidence>
<dbReference type="InterPro" id="IPR037157">
    <property type="entry name" value="Acetyltransf_C_sf"/>
</dbReference>
<comment type="subcellular location">
    <subcellularLocation>
        <location evidence="8">Cytoplasm</location>
    </subcellularLocation>
</comment>
<evidence type="ECO:0000256" key="3">
    <source>
        <dbReference type="ARBA" id="ARBA00022556"/>
    </source>
</evidence>
<keyword evidence="6 8" id="KW-0443">Lipid metabolism</keyword>
<dbReference type="CDD" id="cd03351">
    <property type="entry name" value="LbH_UDP-GlcNAc_AT"/>
    <property type="match status" value="1"/>
</dbReference>
<dbReference type="InterPro" id="IPR018357">
    <property type="entry name" value="Hexapep_transf_CS"/>
</dbReference>
<dbReference type="NCBIfam" id="TIGR01852">
    <property type="entry name" value="lipid_A_lpxA"/>
    <property type="match status" value="1"/>
</dbReference>
<dbReference type="InterPro" id="IPR029098">
    <property type="entry name" value="Acetyltransf_C"/>
</dbReference>
<dbReference type="InterPro" id="IPR010137">
    <property type="entry name" value="Lipid_A_LpxA"/>
</dbReference>
<keyword evidence="4 8" id="KW-0808">Transferase</keyword>
<dbReference type="Pfam" id="PF13720">
    <property type="entry name" value="Acetyltransf_11"/>
    <property type="match status" value="1"/>
</dbReference>
<keyword evidence="7 8" id="KW-0012">Acyltransferase</keyword>
<reference evidence="10" key="2">
    <citation type="journal article" date="2021" name="Syst. Appl. Microbiol.">
        <title>Roseomonas hellenica sp. nov., isolated from roots of wild-growing Alkanna tinctoria.</title>
        <authorList>
            <person name="Rat A."/>
            <person name="Naranjo H.D."/>
            <person name="Lebbe L."/>
            <person name="Cnockaert M."/>
            <person name="Krigas N."/>
            <person name="Grigoriadou K."/>
            <person name="Maloupa E."/>
            <person name="Willems A."/>
        </authorList>
    </citation>
    <scope>NUCLEOTIDE SEQUENCE</scope>
    <source>
        <strain evidence="10">LMG 28251</strain>
    </source>
</reference>
<organism evidence="10 11">
    <name type="scientific">Plastoroseomonas arctica</name>
    <dbReference type="NCBI Taxonomy" id="1509237"/>
    <lineage>
        <taxon>Bacteria</taxon>
        <taxon>Pseudomonadati</taxon>
        <taxon>Pseudomonadota</taxon>
        <taxon>Alphaproteobacteria</taxon>
        <taxon>Acetobacterales</taxon>
        <taxon>Acetobacteraceae</taxon>
        <taxon>Plastoroseomonas</taxon>
    </lineage>
</organism>
<dbReference type="Pfam" id="PF00132">
    <property type="entry name" value="Hexapep"/>
    <property type="match status" value="1"/>
</dbReference>
<dbReference type="PROSITE" id="PS00101">
    <property type="entry name" value="HEXAPEP_TRANSFERASES"/>
    <property type="match status" value="2"/>
</dbReference>
<evidence type="ECO:0000256" key="4">
    <source>
        <dbReference type="ARBA" id="ARBA00022679"/>
    </source>
</evidence>
<evidence type="ECO:0000313" key="11">
    <source>
        <dbReference type="Proteomes" id="UP001196068"/>
    </source>
</evidence>
<feature type="domain" description="UDP N-acetylglucosamine O-acyltransferase C-terminal" evidence="9">
    <location>
        <begin position="175"/>
        <end position="257"/>
    </location>
</feature>
<evidence type="ECO:0000256" key="5">
    <source>
        <dbReference type="ARBA" id="ARBA00022737"/>
    </source>
</evidence>
<comment type="pathway">
    <text evidence="8">Glycolipid biosynthesis; lipid IV(A) biosynthesis; lipid IV(A) from (3R)-3-hydroxytetradecanoyl-[acyl-carrier-protein] and UDP-N-acetyl-alpha-D-glucosamine: step 1/6.</text>
</comment>
<dbReference type="AlphaFoldDB" id="A0AAF1JX88"/>
<evidence type="ECO:0000313" key="10">
    <source>
        <dbReference type="EMBL" id="MBR0655936.1"/>
    </source>
</evidence>
<dbReference type="GO" id="GO:0005737">
    <property type="term" value="C:cytoplasm"/>
    <property type="evidence" value="ECO:0007669"/>
    <property type="project" value="UniProtKB-SubCell"/>
</dbReference>
<protein>
    <recommendedName>
        <fullName evidence="8">Acyl-[acyl-carrier-protein]--UDP-N-acetylglucosamine O-acyltransferase</fullName>
        <shortName evidence="8">UDP-N-acetylglucosamine acyltransferase</shortName>
        <ecNumber evidence="8">2.3.1.129</ecNumber>
    </recommendedName>
</protein>
<evidence type="ECO:0000256" key="2">
    <source>
        <dbReference type="ARBA" id="ARBA00022516"/>
    </source>
</evidence>
<dbReference type="Gene3D" id="1.20.1180.10">
    <property type="entry name" value="Udp N-acetylglucosamine O-acyltransferase, C-terminal domain"/>
    <property type="match status" value="1"/>
</dbReference>
<comment type="function">
    <text evidence="8">Involved in the biosynthesis of lipid A, a phosphorylated glycolipid that anchors the lipopolysaccharide to the outer membrane of the cell.</text>
</comment>
<dbReference type="Gene3D" id="2.160.10.10">
    <property type="entry name" value="Hexapeptide repeat proteins"/>
    <property type="match status" value="1"/>
</dbReference>
<keyword evidence="1 8" id="KW-0963">Cytoplasm</keyword>
<gene>
    <name evidence="8 10" type="primary">lpxA</name>
    <name evidence="10" type="ORF">GXW79_12710</name>
</gene>
<dbReference type="InterPro" id="IPR001451">
    <property type="entry name" value="Hexapep"/>
</dbReference>
<dbReference type="HAMAP" id="MF_00387">
    <property type="entry name" value="LpxA"/>
    <property type="match status" value="1"/>
</dbReference>
<evidence type="ECO:0000256" key="8">
    <source>
        <dbReference type="HAMAP-Rule" id="MF_00387"/>
    </source>
</evidence>
<proteinExistence type="inferred from homology"/>
<dbReference type="NCBIfam" id="NF003657">
    <property type="entry name" value="PRK05289.1"/>
    <property type="match status" value="1"/>
</dbReference>
<dbReference type="GO" id="GO:0009245">
    <property type="term" value="P:lipid A biosynthetic process"/>
    <property type="evidence" value="ECO:0007669"/>
    <property type="project" value="UniProtKB-UniRule"/>
</dbReference>
<dbReference type="SUPFAM" id="SSF51161">
    <property type="entry name" value="Trimeric LpxA-like enzymes"/>
    <property type="match status" value="1"/>
</dbReference>
<comment type="catalytic activity">
    <reaction evidence="8">
        <text>a (3R)-hydroxyacyl-[ACP] + UDP-N-acetyl-alpha-D-glucosamine = a UDP-3-O-[(3R)-3-hydroxyacyl]-N-acetyl-alpha-D-glucosamine + holo-[ACP]</text>
        <dbReference type="Rhea" id="RHEA:67812"/>
        <dbReference type="Rhea" id="RHEA-COMP:9685"/>
        <dbReference type="Rhea" id="RHEA-COMP:9945"/>
        <dbReference type="ChEBI" id="CHEBI:57705"/>
        <dbReference type="ChEBI" id="CHEBI:64479"/>
        <dbReference type="ChEBI" id="CHEBI:78827"/>
        <dbReference type="ChEBI" id="CHEBI:173225"/>
        <dbReference type="EC" id="2.3.1.129"/>
    </reaction>
</comment>
<evidence type="ECO:0000256" key="7">
    <source>
        <dbReference type="ARBA" id="ARBA00023315"/>
    </source>
</evidence>
<evidence type="ECO:0000256" key="1">
    <source>
        <dbReference type="ARBA" id="ARBA00022490"/>
    </source>
</evidence>
<dbReference type="PANTHER" id="PTHR43480">
    <property type="entry name" value="ACYL-[ACYL-CARRIER-PROTEIN]--UDP-N-ACETYLGLUCOSAMINE O-ACYLTRANSFERASE"/>
    <property type="match status" value="1"/>
</dbReference>
<dbReference type="RefSeq" id="WP_211874777.1">
    <property type="nucleotide sequence ID" value="NZ_JAAEDH010000013.1"/>
</dbReference>
<dbReference type="PIRSF" id="PIRSF000456">
    <property type="entry name" value="UDP-GlcNAc_acltr"/>
    <property type="match status" value="1"/>
</dbReference>
<keyword evidence="11" id="KW-1185">Reference proteome</keyword>
<dbReference type="Proteomes" id="UP001196068">
    <property type="component" value="Unassembled WGS sequence"/>
</dbReference>
<dbReference type="InterPro" id="IPR011004">
    <property type="entry name" value="Trimer_LpxA-like_sf"/>
</dbReference>
<keyword evidence="3 8" id="KW-0441">Lipid A biosynthesis</keyword>
<dbReference type="PANTHER" id="PTHR43480:SF1">
    <property type="entry name" value="ACYL-[ACYL-CARRIER-PROTEIN]--UDP-N-ACETYLGLUCOSAMINE O-ACYLTRANSFERASE, MITOCHONDRIAL-RELATED"/>
    <property type="match status" value="1"/>
</dbReference>
<dbReference type="GO" id="GO:0008780">
    <property type="term" value="F:acyl-[acyl-carrier-protein]-UDP-N-acetylglucosamine O-acyltransferase activity"/>
    <property type="evidence" value="ECO:0007669"/>
    <property type="project" value="UniProtKB-UniRule"/>
</dbReference>
<comment type="caution">
    <text evidence="10">The sequence shown here is derived from an EMBL/GenBank/DDBJ whole genome shotgun (WGS) entry which is preliminary data.</text>
</comment>
<evidence type="ECO:0000256" key="6">
    <source>
        <dbReference type="ARBA" id="ARBA00023098"/>
    </source>
</evidence>
<comment type="subunit">
    <text evidence="8">Homotrimer.</text>
</comment>